<dbReference type="InterPro" id="IPR058637">
    <property type="entry name" value="YknX-like_C"/>
</dbReference>
<evidence type="ECO:0000259" key="3">
    <source>
        <dbReference type="Pfam" id="PF25954"/>
    </source>
</evidence>
<organism evidence="5 6">
    <name type="scientific">Roseomonas indoligenes</name>
    <dbReference type="NCBI Taxonomy" id="2820811"/>
    <lineage>
        <taxon>Bacteria</taxon>
        <taxon>Pseudomonadati</taxon>
        <taxon>Pseudomonadota</taxon>
        <taxon>Alphaproteobacteria</taxon>
        <taxon>Acetobacterales</taxon>
        <taxon>Roseomonadaceae</taxon>
        <taxon>Roseomonas</taxon>
    </lineage>
</organism>
<dbReference type="NCBIfam" id="TIGR01730">
    <property type="entry name" value="RND_mfp"/>
    <property type="match status" value="1"/>
</dbReference>
<dbReference type="GO" id="GO:0015562">
    <property type="term" value="F:efflux transmembrane transporter activity"/>
    <property type="evidence" value="ECO:0007669"/>
    <property type="project" value="TreeGrafter"/>
</dbReference>
<dbReference type="AlphaFoldDB" id="A0A940S6F0"/>
<keyword evidence="2" id="KW-0175">Coiled coil</keyword>
<evidence type="ECO:0000259" key="4">
    <source>
        <dbReference type="Pfam" id="PF25989"/>
    </source>
</evidence>
<proteinExistence type="inferred from homology"/>
<dbReference type="InterPro" id="IPR058792">
    <property type="entry name" value="Beta-barrel_RND_2"/>
</dbReference>
<dbReference type="Gene3D" id="1.10.287.470">
    <property type="entry name" value="Helix hairpin bin"/>
    <property type="match status" value="1"/>
</dbReference>
<dbReference type="Proteomes" id="UP000677537">
    <property type="component" value="Unassembled WGS sequence"/>
</dbReference>
<reference evidence="5" key="1">
    <citation type="submission" date="2021-03" db="EMBL/GenBank/DDBJ databases">
        <authorList>
            <person name="So Y."/>
        </authorList>
    </citation>
    <scope>NUCLEOTIDE SEQUENCE</scope>
    <source>
        <strain evidence="5">SG15</strain>
    </source>
</reference>
<dbReference type="SUPFAM" id="SSF111369">
    <property type="entry name" value="HlyD-like secretion proteins"/>
    <property type="match status" value="1"/>
</dbReference>
<dbReference type="Gene3D" id="2.40.30.170">
    <property type="match status" value="1"/>
</dbReference>
<dbReference type="Pfam" id="PF25954">
    <property type="entry name" value="Beta-barrel_RND_2"/>
    <property type="match status" value="1"/>
</dbReference>
<protein>
    <submittedName>
        <fullName evidence="5">Efflux RND transporter periplasmic adaptor subunit</fullName>
    </submittedName>
</protein>
<evidence type="ECO:0000256" key="2">
    <source>
        <dbReference type="SAM" id="Coils"/>
    </source>
</evidence>
<dbReference type="Gene3D" id="2.40.420.20">
    <property type="match status" value="1"/>
</dbReference>
<evidence type="ECO:0000313" key="5">
    <source>
        <dbReference type="EMBL" id="MBP0493964.1"/>
    </source>
</evidence>
<keyword evidence="6" id="KW-1185">Reference proteome</keyword>
<dbReference type="PANTHER" id="PTHR30469:SF15">
    <property type="entry name" value="HLYD FAMILY OF SECRETION PROTEINS"/>
    <property type="match status" value="1"/>
</dbReference>
<dbReference type="InterPro" id="IPR006143">
    <property type="entry name" value="RND_pump_MFP"/>
</dbReference>
<dbReference type="RefSeq" id="WP_209374714.1">
    <property type="nucleotide sequence ID" value="NZ_JAGIZA010000008.1"/>
</dbReference>
<sequence length="389" mass="40265">MPDHNLINPETAAPAMLGRAPARRGRWVLGALALLAVGGAVLMRGEIAAGLHRPAPAVATVPVEPPPALTVAVAAATPRALARSVVGDGSVVPWQELVIGAEAGGLRVVEVAVDEGDAVRAGQPLIRMDETLLRAVLGQAEAAVTEAQAALRNARQDLARAADLSRSGNAPRQTLELREAAALQAEARVASAVARQGEVAARLAQARILAPTDGIVSRRSALPGNVTSAGQEMLRLIRDGRIELDARVPELELAAVRPGQPVRVTHGDRVVTGTVRAVAPTVLAETRLGIVHVALPADSGLRPGMFARAEIQPGEAQGLTVPQSALLFREGRPAVLVVSDDRVALRPITTGRRGEGVVEVTSGLAEGERVVATGAGFLSDGDRVRVAVQ</sequence>
<dbReference type="EMBL" id="JAGIZA010000008">
    <property type="protein sequence ID" value="MBP0493964.1"/>
    <property type="molecule type" value="Genomic_DNA"/>
</dbReference>
<dbReference type="PANTHER" id="PTHR30469">
    <property type="entry name" value="MULTIDRUG RESISTANCE PROTEIN MDTA"/>
    <property type="match status" value="1"/>
</dbReference>
<feature type="coiled-coil region" evidence="2">
    <location>
        <begin position="137"/>
        <end position="164"/>
    </location>
</feature>
<evidence type="ECO:0000256" key="1">
    <source>
        <dbReference type="ARBA" id="ARBA00009477"/>
    </source>
</evidence>
<comment type="caution">
    <text evidence="5">The sequence shown here is derived from an EMBL/GenBank/DDBJ whole genome shotgun (WGS) entry which is preliminary data.</text>
</comment>
<dbReference type="GO" id="GO:1990281">
    <property type="term" value="C:efflux pump complex"/>
    <property type="evidence" value="ECO:0007669"/>
    <property type="project" value="TreeGrafter"/>
</dbReference>
<dbReference type="Gene3D" id="2.40.50.100">
    <property type="match status" value="1"/>
</dbReference>
<feature type="domain" description="YknX-like C-terminal permuted SH3-like" evidence="4">
    <location>
        <begin position="318"/>
        <end position="386"/>
    </location>
</feature>
<feature type="domain" description="CusB-like beta-barrel" evidence="3">
    <location>
        <begin position="244"/>
        <end position="312"/>
    </location>
</feature>
<name>A0A940S6F0_9PROT</name>
<dbReference type="Pfam" id="PF25989">
    <property type="entry name" value="YknX_C"/>
    <property type="match status" value="1"/>
</dbReference>
<evidence type="ECO:0000313" key="6">
    <source>
        <dbReference type="Proteomes" id="UP000677537"/>
    </source>
</evidence>
<comment type="similarity">
    <text evidence="1">Belongs to the membrane fusion protein (MFP) (TC 8.A.1) family.</text>
</comment>
<gene>
    <name evidence="5" type="ORF">J5Y10_14355</name>
</gene>
<accession>A0A940S6F0</accession>